<evidence type="ECO:0000259" key="7">
    <source>
        <dbReference type="Pfam" id="PF01636"/>
    </source>
</evidence>
<dbReference type="eggNOG" id="ENOG502SHU0">
    <property type="taxonomic scope" value="Eukaryota"/>
</dbReference>
<keyword evidence="9" id="KW-1185">Reference proteome</keyword>
<dbReference type="OrthoDB" id="2831558at2759"/>
<dbReference type="SUPFAM" id="SSF56112">
    <property type="entry name" value="Protein kinase-like (PK-like)"/>
    <property type="match status" value="1"/>
</dbReference>
<evidence type="ECO:0000256" key="6">
    <source>
        <dbReference type="ARBA" id="ARBA00031849"/>
    </source>
</evidence>
<dbReference type="PANTHER" id="PTHR36091:SF1">
    <property type="entry name" value="ALTERED INHERITANCE OF MITOCHONDRIA PROTEIN 9, MITOCHONDRIAL"/>
    <property type="match status" value="1"/>
</dbReference>
<dbReference type="Proteomes" id="UP000009169">
    <property type="component" value="Unassembled WGS sequence"/>
</dbReference>
<dbReference type="HOGENOM" id="CLU_019189_13_0_1"/>
<proteinExistence type="inferred from homology"/>
<dbReference type="GO" id="GO:0016740">
    <property type="term" value="F:transferase activity"/>
    <property type="evidence" value="ECO:0007669"/>
    <property type="project" value="UniProtKB-KW"/>
</dbReference>
<evidence type="ECO:0000256" key="1">
    <source>
        <dbReference type="ARBA" id="ARBA00004173"/>
    </source>
</evidence>
<feature type="domain" description="Aminoglycoside phosphotransferase" evidence="7">
    <location>
        <begin position="184"/>
        <end position="268"/>
    </location>
</feature>
<dbReference type="InterPro" id="IPR051035">
    <property type="entry name" value="Mito_inheritance_9"/>
</dbReference>
<evidence type="ECO:0000256" key="2">
    <source>
        <dbReference type="ARBA" id="ARBA00005543"/>
    </source>
</evidence>
<comment type="subcellular location">
    <subcellularLocation>
        <location evidence="1">Mitochondrion</location>
    </subcellularLocation>
</comment>
<gene>
    <name evidence="8" type="ORF">TEQG_07093</name>
</gene>
<protein>
    <recommendedName>
        <fullName evidence="3">Altered inheritance of mitochondria protein 9, mitochondrial</fullName>
    </recommendedName>
    <alternativeName>
        <fullName evidence="6">Found in mitochondrial proteome protein 29</fullName>
    </alternativeName>
</protein>
<dbReference type="PANTHER" id="PTHR36091">
    <property type="entry name" value="ALTERED INHERITANCE OF MITOCHONDRIA PROTEIN 9, MITOCHONDRIAL"/>
    <property type="match status" value="1"/>
</dbReference>
<keyword evidence="5" id="KW-0496">Mitochondrion</keyword>
<organism evidence="8 9">
    <name type="scientific">Trichophyton equinum (strain ATCC MYA-4606 / CBS 127.97)</name>
    <name type="common">Horse ringworm fungus</name>
    <dbReference type="NCBI Taxonomy" id="559882"/>
    <lineage>
        <taxon>Eukaryota</taxon>
        <taxon>Fungi</taxon>
        <taxon>Dikarya</taxon>
        <taxon>Ascomycota</taxon>
        <taxon>Pezizomycotina</taxon>
        <taxon>Eurotiomycetes</taxon>
        <taxon>Eurotiomycetidae</taxon>
        <taxon>Onygenales</taxon>
        <taxon>Arthrodermataceae</taxon>
        <taxon>Trichophyton</taxon>
    </lineage>
</organism>
<evidence type="ECO:0000256" key="3">
    <source>
        <dbReference type="ARBA" id="ARBA00016197"/>
    </source>
</evidence>
<evidence type="ECO:0000313" key="9">
    <source>
        <dbReference type="Proteomes" id="UP000009169"/>
    </source>
</evidence>
<evidence type="ECO:0000256" key="5">
    <source>
        <dbReference type="ARBA" id="ARBA00023128"/>
    </source>
</evidence>
<dbReference type="Pfam" id="PF01636">
    <property type="entry name" value="APH"/>
    <property type="match status" value="1"/>
</dbReference>
<keyword evidence="4" id="KW-0809">Transit peptide</keyword>
<evidence type="ECO:0000256" key="4">
    <source>
        <dbReference type="ARBA" id="ARBA00022946"/>
    </source>
</evidence>
<evidence type="ECO:0000313" key="8">
    <source>
        <dbReference type="EMBL" id="EGE08027.1"/>
    </source>
</evidence>
<reference evidence="9" key="1">
    <citation type="journal article" date="2012" name="MBio">
        <title>Comparative genome analysis of Trichophyton rubrum and related dermatophytes reveals candidate genes involved in infection.</title>
        <authorList>
            <person name="Martinez D.A."/>
            <person name="Oliver B.G."/>
            <person name="Graeser Y."/>
            <person name="Goldberg J.M."/>
            <person name="Li W."/>
            <person name="Martinez-Rossi N.M."/>
            <person name="Monod M."/>
            <person name="Shelest E."/>
            <person name="Barton R.C."/>
            <person name="Birch E."/>
            <person name="Brakhage A.A."/>
            <person name="Chen Z."/>
            <person name="Gurr S.J."/>
            <person name="Heiman D."/>
            <person name="Heitman J."/>
            <person name="Kosti I."/>
            <person name="Rossi A."/>
            <person name="Saif S."/>
            <person name="Samalova M."/>
            <person name="Saunders C.W."/>
            <person name="Shea T."/>
            <person name="Summerbell R.C."/>
            <person name="Xu J."/>
            <person name="Young S."/>
            <person name="Zeng Q."/>
            <person name="Birren B.W."/>
            <person name="Cuomo C.A."/>
            <person name="White T.C."/>
        </authorList>
    </citation>
    <scope>NUCLEOTIDE SEQUENCE [LARGE SCALE GENOMIC DNA]</scope>
    <source>
        <strain evidence="9">ATCC MYA-4606 / CBS 127.97</strain>
    </source>
</reference>
<dbReference type="InterPro" id="IPR002575">
    <property type="entry name" value="Aminoglycoside_PTrfase"/>
</dbReference>
<dbReference type="Gene3D" id="3.90.1200.10">
    <property type="match status" value="1"/>
</dbReference>
<comment type="similarity">
    <text evidence="2">Belongs to the AIM9 family.</text>
</comment>
<dbReference type="AlphaFoldDB" id="F2Q1K9"/>
<dbReference type="EMBL" id="DS995771">
    <property type="protein sequence ID" value="EGE08027.1"/>
    <property type="molecule type" value="Genomic_DNA"/>
</dbReference>
<dbReference type="GO" id="GO:0005739">
    <property type="term" value="C:mitochondrion"/>
    <property type="evidence" value="ECO:0007669"/>
    <property type="project" value="UniProtKB-SubCell"/>
</dbReference>
<sequence>MAISLFAKIFPRKSKFPKLNTLHSTYRLASVAQPAQTDKDYPDMDEDFFRFTRGRFVCNETEQLIQRHVKFNVNELAATAAKAIGATKCVKIEKCPDGHYNKAFILTMDNGKEAIGKIPNPNAGPAHLTTASEVATMDFLIMGLNTLTSGFADAQRTSNTRSAGSSFLDYRMAIGRREGLAIRTLKQFPRQCVMLYGPGAYHPTSEKKLAAVELYSQLLRHILPSEAGLNSGHLWHDDLHSENIFVNPDKPTEITGIIDWQSAQITPLIDHCLDPSFLGYEGPDVGEDPQPPTLREDIDSLERDERIAAIKRFYDTSVMVAWRMLVKGKNPNQHAAIRFRKSKAGHMLGLSQNLYVFGDAHFRALVLDLRDEWVKLGKEFPIKFSAEEISEIEADVKAADIGLGVMNMINERMGDLRSEKGFIEHENYEMGMEMLRDIKRELMERVVHSPEDKEAFDMFWPFDC</sequence>
<name>F2Q1K9_TRIEC</name>
<dbReference type="VEuPathDB" id="FungiDB:TEQG_07093"/>
<accession>F2Q1K9</accession>
<dbReference type="InterPro" id="IPR011009">
    <property type="entry name" value="Kinase-like_dom_sf"/>
</dbReference>